<evidence type="ECO:0000313" key="3">
    <source>
        <dbReference type="Proteomes" id="UP000600588"/>
    </source>
</evidence>
<dbReference type="EMBL" id="JACVXB010000002">
    <property type="protein sequence ID" value="MBD0831510.1"/>
    <property type="molecule type" value="Genomic_DNA"/>
</dbReference>
<accession>A0A8J6U778</accession>
<sequence length="123" mass="14194">MERYTENNYASFWLQNGIIHFVYKNQVSIKYPMAIKIVADRLKIQQGVSYPVLCNIKGLKEIDKDSRRFLSNEGSSLITAVAFVSHTPLSSILTKLYTRNKPIIPTEVFQTEQEALEYLSQYV</sequence>
<dbReference type="RefSeq" id="WP_188229308.1">
    <property type="nucleotide sequence ID" value="NZ_JACVXB010000002.1"/>
</dbReference>
<protein>
    <recommendedName>
        <fullName evidence="1">DUF7793 domain-containing protein</fullName>
    </recommendedName>
</protein>
<evidence type="ECO:0000259" key="1">
    <source>
        <dbReference type="Pfam" id="PF25056"/>
    </source>
</evidence>
<reference evidence="2 3" key="1">
    <citation type="submission" date="2020-09" db="EMBL/GenBank/DDBJ databases">
        <title>TT11 complete genome.</title>
        <authorList>
            <person name="Wu Z."/>
        </authorList>
    </citation>
    <scope>NUCLEOTIDE SEQUENCE [LARGE SCALE GENOMIC DNA]</scope>
    <source>
        <strain evidence="2 3">TT11</strain>
    </source>
</reference>
<dbReference type="Gene3D" id="3.40.970.30">
    <property type="entry name" value="yp_829618.1 like domains"/>
    <property type="match status" value="1"/>
</dbReference>
<keyword evidence="3" id="KW-1185">Reference proteome</keyword>
<dbReference type="InterPro" id="IPR056695">
    <property type="entry name" value="DUF7793"/>
</dbReference>
<dbReference type="AlphaFoldDB" id="A0A8J6U778"/>
<comment type="caution">
    <text evidence="2">The sequence shown here is derived from an EMBL/GenBank/DDBJ whole genome shotgun (WGS) entry which is preliminary data.</text>
</comment>
<name>A0A8J6U778_9FLAO</name>
<dbReference type="Proteomes" id="UP000600588">
    <property type="component" value="Unassembled WGS sequence"/>
</dbReference>
<dbReference type="Pfam" id="PF25056">
    <property type="entry name" value="DUF7793"/>
    <property type="match status" value="1"/>
</dbReference>
<feature type="domain" description="DUF7793" evidence="1">
    <location>
        <begin position="12"/>
        <end position="122"/>
    </location>
</feature>
<organism evidence="2 3">
    <name type="scientific">Aestuariibaculum sediminum</name>
    <dbReference type="NCBI Taxonomy" id="2770637"/>
    <lineage>
        <taxon>Bacteria</taxon>
        <taxon>Pseudomonadati</taxon>
        <taxon>Bacteroidota</taxon>
        <taxon>Flavobacteriia</taxon>
        <taxon>Flavobacteriales</taxon>
        <taxon>Flavobacteriaceae</taxon>
    </lineage>
</organism>
<proteinExistence type="predicted"/>
<evidence type="ECO:0000313" key="2">
    <source>
        <dbReference type="EMBL" id="MBD0831510.1"/>
    </source>
</evidence>
<gene>
    <name evidence="2" type="ORF">ICJ83_05125</name>
</gene>